<name>A0ABT3XXT5_9FLAO</name>
<comment type="caution">
    <text evidence="1">The sequence shown here is derived from an EMBL/GenBank/DDBJ whole genome shotgun (WGS) entry which is preliminary data.</text>
</comment>
<dbReference type="RefSeq" id="WP_267267694.1">
    <property type="nucleotide sequence ID" value="NZ_JAOVZW010000042.1"/>
</dbReference>
<accession>A0ABT3XXT5</accession>
<dbReference type="Proteomes" id="UP001073122">
    <property type="component" value="Unassembled WGS sequence"/>
</dbReference>
<sequence length="221" mass="26252">MKIYIFLSLLTFSVFYSQDRLSFIKDEGVKNEIQNSIAFLNKTKYVSKEIKSKVIFITYDIEKLLESEMLGFSYTTSIPLSWATLNQQGQFIFHDDPHNNWLFYNYSKNIVLVFRGGSEYFNNQQMKELSELVPIIKTDILKNEYFAINKGNEFTENYPKNSISMDRINEKFIPVRIDTFDLKTFMEIWYRLDIKEIPVSQTKYKVASKKDLKHKFHAHPK</sequence>
<evidence type="ECO:0000313" key="2">
    <source>
        <dbReference type="Proteomes" id="UP001073122"/>
    </source>
</evidence>
<organism evidence="1 2">
    <name type="scientific">Chryseobacterium formosus</name>
    <dbReference type="NCBI Taxonomy" id="1537363"/>
    <lineage>
        <taxon>Bacteria</taxon>
        <taxon>Pseudomonadati</taxon>
        <taxon>Bacteroidota</taxon>
        <taxon>Flavobacteriia</taxon>
        <taxon>Flavobacteriales</taxon>
        <taxon>Weeksellaceae</taxon>
        <taxon>Chryseobacterium group</taxon>
        <taxon>Chryseobacterium</taxon>
    </lineage>
</organism>
<protein>
    <submittedName>
        <fullName evidence="1">Uncharacterized protein</fullName>
    </submittedName>
</protein>
<proteinExistence type="predicted"/>
<gene>
    <name evidence="1" type="ORF">OF897_21380</name>
</gene>
<keyword evidence="2" id="KW-1185">Reference proteome</keyword>
<dbReference type="EMBL" id="JAOVZW010000042">
    <property type="protein sequence ID" value="MCX8526469.1"/>
    <property type="molecule type" value="Genomic_DNA"/>
</dbReference>
<reference evidence="1" key="1">
    <citation type="submission" date="2022-10" db="EMBL/GenBank/DDBJ databases">
        <title>Chryseobacterium sp. nov., a novel bacterial species.</title>
        <authorList>
            <person name="Cao Y."/>
        </authorList>
    </citation>
    <scope>NUCLEOTIDE SEQUENCE</scope>
    <source>
        <strain evidence="1">CCTCC AB2015118</strain>
    </source>
</reference>
<evidence type="ECO:0000313" key="1">
    <source>
        <dbReference type="EMBL" id="MCX8526469.1"/>
    </source>
</evidence>